<dbReference type="AlphaFoldDB" id="H8GB48"/>
<evidence type="ECO:0000256" key="1">
    <source>
        <dbReference type="SAM" id="SignalP"/>
    </source>
</evidence>
<name>H8GB48_9PSEU</name>
<dbReference type="InterPro" id="IPR025637">
    <property type="entry name" value="DUF4333"/>
</dbReference>
<gene>
    <name evidence="3" type="ORF">SacazDRAFT_03811</name>
</gene>
<dbReference type="EMBL" id="CM001466">
    <property type="protein sequence ID" value="EHY90671.1"/>
    <property type="molecule type" value="Genomic_DNA"/>
</dbReference>
<accession>H8GB48</accession>
<evidence type="ECO:0000313" key="4">
    <source>
        <dbReference type="Proteomes" id="UP000004705"/>
    </source>
</evidence>
<keyword evidence="1" id="KW-0732">Signal</keyword>
<proteinExistence type="predicted"/>
<evidence type="ECO:0000259" key="2">
    <source>
        <dbReference type="Pfam" id="PF14230"/>
    </source>
</evidence>
<reference evidence="3 4" key="1">
    <citation type="journal article" date="2012" name="Stand. Genomic Sci.">
        <title>Genome sequence of the soil bacterium Saccharomonospora azurea type strain (NA-128(T)).</title>
        <authorList>
            <person name="Klenk H.P."/>
            <person name="Held B."/>
            <person name="Lucas S."/>
            <person name="Lapidus A."/>
            <person name="Copeland A."/>
            <person name="Hammon N."/>
            <person name="Pitluck S."/>
            <person name="Goodwin L.A."/>
            <person name="Han C."/>
            <person name="Tapia R."/>
            <person name="Brambilla E.M."/>
            <person name="Potter G."/>
            <person name="Land M."/>
            <person name="Ivanova N."/>
            <person name="Rohde M."/>
            <person name="Goker M."/>
            <person name="Detter J.C."/>
            <person name="Kyrpides N.C."/>
            <person name="Woyke T."/>
        </authorList>
    </citation>
    <scope>NUCLEOTIDE SEQUENCE [LARGE SCALE GENOMIC DNA]</scope>
    <source>
        <strain evidence="3 4">NA-128</strain>
    </source>
</reference>
<feature type="chain" id="PRO_5039394302" description="DUF4333 domain-containing protein" evidence="1">
    <location>
        <begin position="20"/>
        <end position="113"/>
    </location>
</feature>
<feature type="signal peptide" evidence="1">
    <location>
        <begin position="1"/>
        <end position="19"/>
    </location>
</feature>
<dbReference type="HOGENOM" id="CLU_166804_0_0_11"/>
<organism evidence="3 4">
    <name type="scientific">Saccharomonospora azurea NA-128</name>
    <dbReference type="NCBI Taxonomy" id="882081"/>
    <lineage>
        <taxon>Bacteria</taxon>
        <taxon>Bacillati</taxon>
        <taxon>Actinomycetota</taxon>
        <taxon>Actinomycetes</taxon>
        <taxon>Pseudonocardiales</taxon>
        <taxon>Pseudonocardiaceae</taxon>
        <taxon>Saccharomonospora</taxon>
    </lineage>
</organism>
<sequence length="113" mass="11909">MKLRSLRAVAVLAVGAAFALSGCSFKSTVSKEELEKQSFDVLTKMAGEEPAEVECPGPIDGEVGAKTRCVLTAKDGGRIGYTIEITSYEDNRGKMVVQVDETPMPPAQGNAGT</sequence>
<feature type="domain" description="DUF4333" evidence="2">
    <location>
        <begin position="16"/>
        <end position="87"/>
    </location>
</feature>
<evidence type="ECO:0000313" key="3">
    <source>
        <dbReference type="EMBL" id="EHY90671.1"/>
    </source>
</evidence>
<dbReference type="RefSeq" id="WP_005444171.1">
    <property type="nucleotide sequence ID" value="NZ_CM001466.1"/>
</dbReference>
<dbReference type="PROSITE" id="PS51257">
    <property type="entry name" value="PROKAR_LIPOPROTEIN"/>
    <property type="match status" value="1"/>
</dbReference>
<dbReference type="Pfam" id="PF14230">
    <property type="entry name" value="DUF4333"/>
    <property type="match status" value="1"/>
</dbReference>
<dbReference type="Proteomes" id="UP000004705">
    <property type="component" value="Chromosome"/>
</dbReference>
<protein>
    <recommendedName>
        <fullName evidence="2">DUF4333 domain-containing protein</fullName>
    </recommendedName>
</protein>
<keyword evidence="4" id="KW-1185">Reference proteome</keyword>